<dbReference type="AlphaFoldDB" id="A0A5E7QC89"/>
<gene>
    <name evidence="1" type="ORF">PS854_05706</name>
</gene>
<dbReference type="EMBL" id="CABVIF010000029">
    <property type="protein sequence ID" value="VVP56513.1"/>
    <property type="molecule type" value="Genomic_DNA"/>
</dbReference>
<evidence type="ECO:0000313" key="2">
    <source>
        <dbReference type="Proteomes" id="UP000327111"/>
    </source>
</evidence>
<protein>
    <submittedName>
        <fullName evidence="1">Uncharacterized protein</fullName>
    </submittedName>
</protein>
<name>A0A5E7QC89_PSEFL</name>
<accession>A0A5E7QC89</accession>
<proteinExistence type="predicted"/>
<reference evidence="1 2" key="1">
    <citation type="submission" date="2019-09" db="EMBL/GenBank/DDBJ databases">
        <authorList>
            <person name="Chandra G."/>
            <person name="Truman W A."/>
        </authorList>
    </citation>
    <scope>NUCLEOTIDE SEQUENCE [LARGE SCALE GENOMIC DNA]</scope>
    <source>
        <strain evidence="1">PS854</strain>
    </source>
</reference>
<sequence length="71" mass="7648">MGRLRDRRDNTDQRGEGVMVFGRDLGQHTVGRVHENEGIGATLALVHQQGLRQQGDQGALAVAHDGDGFIG</sequence>
<organism evidence="1 2">
    <name type="scientific">Pseudomonas fluorescens</name>
    <dbReference type="NCBI Taxonomy" id="294"/>
    <lineage>
        <taxon>Bacteria</taxon>
        <taxon>Pseudomonadati</taxon>
        <taxon>Pseudomonadota</taxon>
        <taxon>Gammaproteobacteria</taxon>
        <taxon>Pseudomonadales</taxon>
        <taxon>Pseudomonadaceae</taxon>
        <taxon>Pseudomonas</taxon>
    </lineage>
</organism>
<dbReference type="Proteomes" id="UP000327111">
    <property type="component" value="Unassembled WGS sequence"/>
</dbReference>
<evidence type="ECO:0000313" key="1">
    <source>
        <dbReference type="EMBL" id="VVP56513.1"/>
    </source>
</evidence>